<keyword evidence="3" id="KW-1185">Reference proteome</keyword>
<protein>
    <submittedName>
        <fullName evidence="2">Uncharacterized protein</fullName>
    </submittedName>
</protein>
<dbReference type="Proteomes" id="UP000032900">
    <property type="component" value="Unassembled WGS sequence"/>
</dbReference>
<accession>A0A0E9LWU1</accession>
<dbReference type="STRING" id="1236989.JCM15548_11939"/>
<sequence>MVLKIILFFIIFYYLFKLVARVFLPIFVKNRIRKMASEKENAYKEYVKQQKENEGKVFVTHHPPIKKIPQKVIWMGSMWIMKK</sequence>
<dbReference type="EMBL" id="BAZW01000012">
    <property type="protein sequence ID" value="GAO29719.1"/>
    <property type="molecule type" value="Genomic_DNA"/>
</dbReference>
<organism evidence="2 3">
    <name type="scientific">Geofilum rubicundum JCM 15548</name>
    <dbReference type="NCBI Taxonomy" id="1236989"/>
    <lineage>
        <taxon>Bacteria</taxon>
        <taxon>Pseudomonadati</taxon>
        <taxon>Bacteroidota</taxon>
        <taxon>Bacteroidia</taxon>
        <taxon>Marinilabiliales</taxon>
        <taxon>Marinilabiliaceae</taxon>
        <taxon>Geofilum</taxon>
    </lineage>
</organism>
<proteinExistence type="predicted"/>
<dbReference type="RefSeq" id="WP_062124170.1">
    <property type="nucleotide sequence ID" value="NZ_BAZW01000012.1"/>
</dbReference>
<keyword evidence="1" id="KW-1133">Transmembrane helix</keyword>
<evidence type="ECO:0000313" key="2">
    <source>
        <dbReference type="EMBL" id="GAO29719.1"/>
    </source>
</evidence>
<dbReference type="AlphaFoldDB" id="A0A0E9LWU1"/>
<keyword evidence="1" id="KW-0472">Membrane</keyword>
<keyword evidence="1" id="KW-0812">Transmembrane</keyword>
<gene>
    <name evidence="2" type="ORF">JCM15548_11939</name>
</gene>
<evidence type="ECO:0000256" key="1">
    <source>
        <dbReference type="SAM" id="Phobius"/>
    </source>
</evidence>
<name>A0A0E9LWU1_9BACT</name>
<evidence type="ECO:0000313" key="3">
    <source>
        <dbReference type="Proteomes" id="UP000032900"/>
    </source>
</evidence>
<comment type="caution">
    <text evidence="2">The sequence shown here is derived from an EMBL/GenBank/DDBJ whole genome shotgun (WGS) entry which is preliminary data.</text>
</comment>
<feature type="transmembrane region" description="Helical" evidence="1">
    <location>
        <begin position="6"/>
        <end position="28"/>
    </location>
</feature>
<reference evidence="2 3" key="1">
    <citation type="journal article" date="2015" name="Microbes Environ.">
        <title>Distribution and evolution of nitrogen fixation genes in the phylum bacteroidetes.</title>
        <authorList>
            <person name="Inoue J."/>
            <person name="Oshima K."/>
            <person name="Suda W."/>
            <person name="Sakamoto M."/>
            <person name="Iino T."/>
            <person name="Noda S."/>
            <person name="Hongoh Y."/>
            <person name="Hattori M."/>
            <person name="Ohkuma M."/>
        </authorList>
    </citation>
    <scope>NUCLEOTIDE SEQUENCE [LARGE SCALE GENOMIC DNA]</scope>
    <source>
        <strain evidence="2">JCM 15548</strain>
    </source>
</reference>
<dbReference type="OrthoDB" id="1122090at2"/>